<accession>A0ABT6Y846</accession>
<dbReference type="InterPro" id="IPR001296">
    <property type="entry name" value="Glyco_trans_1"/>
</dbReference>
<dbReference type="GO" id="GO:0016757">
    <property type="term" value="F:glycosyltransferase activity"/>
    <property type="evidence" value="ECO:0007669"/>
    <property type="project" value="UniProtKB-KW"/>
</dbReference>
<dbReference type="EC" id="2.4.-.-" evidence="2"/>
<dbReference type="SUPFAM" id="SSF53756">
    <property type="entry name" value="UDP-Glycosyltransferase/glycogen phosphorylase"/>
    <property type="match status" value="1"/>
</dbReference>
<dbReference type="EMBL" id="JASHIF010000008">
    <property type="protein sequence ID" value="MDI9859711.1"/>
    <property type="molecule type" value="Genomic_DNA"/>
</dbReference>
<evidence type="ECO:0000313" key="2">
    <source>
        <dbReference type="EMBL" id="MDI9859711.1"/>
    </source>
</evidence>
<dbReference type="Pfam" id="PF00534">
    <property type="entry name" value="Glycos_transf_1"/>
    <property type="match status" value="1"/>
</dbReference>
<feature type="domain" description="Glycosyl transferase family 1" evidence="1">
    <location>
        <begin position="195"/>
        <end position="355"/>
    </location>
</feature>
<dbReference type="Gene3D" id="3.40.50.2000">
    <property type="entry name" value="Glycogen Phosphorylase B"/>
    <property type="match status" value="2"/>
</dbReference>
<evidence type="ECO:0000259" key="1">
    <source>
        <dbReference type="Pfam" id="PF00534"/>
    </source>
</evidence>
<keyword evidence="3" id="KW-1185">Reference proteome</keyword>
<dbReference type="PANTHER" id="PTHR45947">
    <property type="entry name" value="SULFOQUINOVOSYL TRANSFERASE SQD2"/>
    <property type="match status" value="1"/>
</dbReference>
<keyword evidence="2" id="KW-0808">Transferase</keyword>
<proteinExistence type="predicted"/>
<comment type="caution">
    <text evidence="2">The sequence shown here is derived from an EMBL/GenBank/DDBJ whole genome shotgun (WGS) entry which is preliminary data.</text>
</comment>
<protein>
    <submittedName>
        <fullName evidence="2">Glycosyltransferase family 4 protein</fullName>
        <ecNumber evidence="2">2.4.-.-</ecNumber>
    </submittedName>
</protein>
<sequence>MKVLIIHNVLWAHYKSLIFDELQEISHQNKDLSLLVVQIATTERSRLSMGSLDRSGIKYPYELIEDGILEDVPLKKRVTGMLAAIRRFKPDVVNITGYYDLAFWVVLFYCKIVGIKTILSNESTAGDHQRKGLKEQIKAFFVRQFDGFFNFGSLSAQYMLDLGAKTEQLLVNKNCVDNKSIRTIYDEAKINREDAQVQLGLAKKNFIFVGRLIPFKNLPLLLEAFNEALSKSKGGWGLILLGEGEQKAELEKIISDNNFQGITFLPSVGWREVPKYLALSDVLVLPSYSEPWGLVVNEAMACGMPVIVSEKCGCAPDLVQNGKNGISINPYDGKSLTDALNFFIENPTKIEVMGRVSKEIIEEYTPQKVAQEMYLGFKRCLK</sequence>
<name>A0ABT6Y846_9BACT</name>
<reference evidence="2 3" key="1">
    <citation type="submission" date="2023-05" db="EMBL/GenBank/DDBJ databases">
        <title>Novel species of genus Flectobacillus isolated from stream in China.</title>
        <authorList>
            <person name="Lu H."/>
        </authorList>
    </citation>
    <scope>NUCLEOTIDE SEQUENCE [LARGE SCALE GENOMIC DNA]</scope>
    <source>
        <strain evidence="2 3">KCTC 42575</strain>
    </source>
</reference>
<gene>
    <name evidence="2" type="ORF">QM524_10875</name>
</gene>
<dbReference type="CDD" id="cd03801">
    <property type="entry name" value="GT4_PimA-like"/>
    <property type="match status" value="1"/>
</dbReference>
<dbReference type="RefSeq" id="WP_283344599.1">
    <property type="nucleotide sequence ID" value="NZ_JASHIF010000008.1"/>
</dbReference>
<dbReference type="Proteomes" id="UP001236507">
    <property type="component" value="Unassembled WGS sequence"/>
</dbReference>
<keyword evidence="2" id="KW-0328">Glycosyltransferase</keyword>
<dbReference type="PANTHER" id="PTHR45947:SF3">
    <property type="entry name" value="SULFOQUINOVOSYL TRANSFERASE SQD2"/>
    <property type="match status" value="1"/>
</dbReference>
<dbReference type="InterPro" id="IPR050194">
    <property type="entry name" value="Glycosyltransferase_grp1"/>
</dbReference>
<organism evidence="2 3">
    <name type="scientific">Flectobacillus roseus</name>
    <dbReference type="NCBI Taxonomy" id="502259"/>
    <lineage>
        <taxon>Bacteria</taxon>
        <taxon>Pseudomonadati</taxon>
        <taxon>Bacteroidota</taxon>
        <taxon>Cytophagia</taxon>
        <taxon>Cytophagales</taxon>
        <taxon>Flectobacillaceae</taxon>
        <taxon>Flectobacillus</taxon>
    </lineage>
</organism>
<evidence type="ECO:0000313" key="3">
    <source>
        <dbReference type="Proteomes" id="UP001236507"/>
    </source>
</evidence>